<evidence type="ECO:0000313" key="2">
    <source>
        <dbReference type="EMBL" id="AXY99672.1"/>
    </source>
</evidence>
<proteinExistence type="predicted"/>
<dbReference type="PANTHER" id="PTHR22916:SF3">
    <property type="entry name" value="UDP-GLCNAC:BETAGAL BETA-1,3-N-ACETYLGLUCOSAMINYLTRANSFERASE-LIKE PROTEIN 1"/>
    <property type="match status" value="1"/>
</dbReference>
<dbReference type="RefSeq" id="WP_196547309.1">
    <property type="nucleotide sequence ID" value="NZ_CAXOIO010000007.1"/>
</dbReference>
<feature type="domain" description="Glycosyltransferase 2-like" evidence="1">
    <location>
        <begin position="7"/>
        <end position="134"/>
    </location>
</feature>
<dbReference type="PANTHER" id="PTHR22916">
    <property type="entry name" value="GLYCOSYLTRANSFERASE"/>
    <property type="match status" value="1"/>
</dbReference>
<reference evidence="2" key="1">
    <citation type="journal article" date="2017" name="PLoS ONE">
        <title>Genetic diversity of the O antigens of Proteus species and the development of a suspension array for molecular serotyping.</title>
        <authorList>
            <person name="Yu X."/>
            <person name="Torzewska A."/>
            <person name="Zhang X."/>
            <person name="Yin Z."/>
            <person name="Drzewiecka D."/>
            <person name="Cao H."/>
            <person name="Liu B."/>
            <person name="Knirel Y.A."/>
            <person name="Rozalski A."/>
            <person name="Wang L."/>
        </authorList>
    </citation>
    <scope>NUCLEOTIDE SEQUENCE</scope>
    <source>
        <strain evidence="2">PrK 59/57</strain>
    </source>
</reference>
<accession>A0A385JMV0</accession>
<name>A0A385JMV0_PROMI</name>
<dbReference type="EMBL" id="KY710708">
    <property type="protein sequence ID" value="AXY99672.1"/>
    <property type="molecule type" value="Genomic_DNA"/>
</dbReference>
<sequence>MENNFVSIIMPAFNSDSVIKESIESVLNQTYTNFELIICDDLSTDNTKEIVKKYVEIDQRIKLVNNKFKKGAAGARNSCIQASTSRYICFLDSDDLWAPEKLEKQINFMKKHKIAMTHSDYVMFDTKNNKKTIQCPQIINFSNIIKKCDIGCLTVMLDKKLIPYDISFPYTPKEDYALWVYLMKNGIKSYNFGECSSFYRKQEQSLSSSKFKEIQKQWFVLKHIAQLNFINRVKCISLYSINGFKKHFL</sequence>
<dbReference type="InterPro" id="IPR001173">
    <property type="entry name" value="Glyco_trans_2-like"/>
</dbReference>
<dbReference type="AlphaFoldDB" id="A0A385JMV0"/>
<protein>
    <submittedName>
        <fullName evidence="2">Gt3</fullName>
    </submittedName>
</protein>
<dbReference type="Pfam" id="PF00535">
    <property type="entry name" value="Glycos_transf_2"/>
    <property type="match status" value="1"/>
</dbReference>
<dbReference type="CDD" id="cd00761">
    <property type="entry name" value="Glyco_tranf_GTA_type"/>
    <property type="match status" value="1"/>
</dbReference>
<organism evidence="2">
    <name type="scientific">Proteus mirabilis</name>
    <dbReference type="NCBI Taxonomy" id="584"/>
    <lineage>
        <taxon>Bacteria</taxon>
        <taxon>Pseudomonadati</taxon>
        <taxon>Pseudomonadota</taxon>
        <taxon>Gammaproteobacteria</taxon>
        <taxon>Enterobacterales</taxon>
        <taxon>Morganellaceae</taxon>
        <taxon>Proteus</taxon>
    </lineage>
</organism>
<dbReference type="InterPro" id="IPR029044">
    <property type="entry name" value="Nucleotide-diphossugar_trans"/>
</dbReference>
<dbReference type="SUPFAM" id="SSF53448">
    <property type="entry name" value="Nucleotide-diphospho-sugar transferases"/>
    <property type="match status" value="1"/>
</dbReference>
<evidence type="ECO:0000259" key="1">
    <source>
        <dbReference type="Pfam" id="PF00535"/>
    </source>
</evidence>
<dbReference type="GO" id="GO:0016758">
    <property type="term" value="F:hexosyltransferase activity"/>
    <property type="evidence" value="ECO:0007669"/>
    <property type="project" value="UniProtKB-ARBA"/>
</dbReference>
<dbReference type="Gene3D" id="3.90.550.10">
    <property type="entry name" value="Spore Coat Polysaccharide Biosynthesis Protein SpsA, Chain A"/>
    <property type="match status" value="1"/>
</dbReference>